<dbReference type="Pfam" id="PF00072">
    <property type="entry name" value="Response_reg"/>
    <property type="match status" value="1"/>
</dbReference>
<dbReference type="EMBL" id="JAGTAR010000001">
    <property type="protein sequence ID" value="MBR8534223.1"/>
    <property type="molecule type" value="Genomic_DNA"/>
</dbReference>
<reference evidence="3" key="2">
    <citation type="submission" date="2021-04" db="EMBL/GenBank/DDBJ databases">
        <authorList>
            <person name="Zhang T."/>
            <person name="Zhang Y."/>
            <person name="Lu D."/>
            <person name="Zuo D."/>
            <person name="Du Z."/>
        </authorList>
    </citation>
    <scope>NUCLEOTIDE SEQUENCE</scope>
    <source>
        <strain evidence="3">JR1</strain>
    </source>
</reference>
<dbReference type="Gene3D" id="3.40.50.2300">
    <property type="match status" value="1"/>
</dbReference>
<dbReference type="Gene3D" id="3.30.450.20">
    <property type="entry name" value="PAS domain"/>
    <property type="match status" value="1"/>
</dbReference>
<dbReference type="RefSeq" id="WP_212188124.1">
    <property type="nucleotide sequence ID" value="NZ_JAGTAR010000001.1"/>
</dbReference>
<proteinExistence type="predicted"/>
<keyword evidence="1" id="KW-0597">Phosphoprotein</keyword>
<dbReference type="SUPFAM" id="SSF55785">
    <property type="entry name" value="PYP-like sensor domain (PAS domain)"/>
    <property type="match status" value="1"/>
</dbReference>
<gene>
    <name evidence="3" type="ORF">KDU71_01510</name>
</gene>
<dbReference type="InterPro" id="IPR052048">
    <property type="entry name" value="ST_Response_Regulator"/>
</dbReference>
<sequence>MRKVLVVEDDKFISAIFTMFLRELGHELIGKCADGKDAIELCHRLRPDVVLMDIHLEGEMDGIQTAEQLRRELDIPVIYVSSDTSSQVIKRAIVSNSYGFLVKPVNRKELGIAIDLAYYKHKVDQEQRERERGYRQFISEASMPLMILSEGRIQYLNNLALDLFKTHYMEDVLLSPYLNYVHHEDKEQVESLLDNFKAHGHGFDQINIAMQDVHGQSFFALISGSSIIFNKKKSLQVTLVDNSKAVYAHKRVELLLDYLNKLGQPYFITDARHKVKGVAPHHLFDNTQLLGLRINQLDEWFSSAGDGVLTFTNGDKQQVFMAEEVLDATGEVYELLYVPKIMPQ</sequence>
<organism evidence="3 4">
    <name type="scientific">Carboxylicivirga sediminis</name>
    <dbReference type="NCBI Taxonomy" id="2006564"/>
    <lineage>
        <taxon>Bacteria</taxon>
        <taxon>Pseudomonadati</taxon>
        <taxon>Bacteroidota</taxon>
        <taxon>Bacteroidia</taxon>
        <taxon>Marinilabiliales</taxon>
        <taxon>Marinilabiliaceae</taxon>
        <taxon>Carboxylicivirga</taxon>
    </lineage>
</organism>
<dbReference type="InterPro" id="IPR001789">
    <property type="entry name" value="Sig_transdc_resp-reg_receiver"/>
</dbReference>
<dbReference type="SMART" id="SM00448">
    <property type="entry name" value="REC"/>
    <property type="match status" value="1"/>
</dbReference>
<comment type="caution">
    <text evidence="3">The sequence shown here is derived from an EMBL/GenBank/DDBJ whole genome shotgun (WGS) entry which is preliminary data.</text>
</comment>
<reference evidence="3" key="1">
    <citation type="journal article" date="2018" name="Int. J. Syst. Evol. Microbiol.">
        <title>Carboxylicivirga sediminis sp. nov., isolated from coastal sediment.</title>
        <authorList>
            <person name="Wang F.Q."/>
            <person name="Ren L.H."/>
            <person name="Zou R.J."/>
            <person name="Sun Y.Z."/>
            <person name="Liu X.J."/>
            <person name="Jiang F."/>
            <person name="Liu L.J."/>
        </authorList>
    </citation>
    <scope>NUCLEOTIDE SEQUENCE</scope>
    <source>
        <strain evidence="3">JR1</strain>
    </source>
</reference>
<dbReference type="Proteomes" id="UP000679220">
    <property type="component" value="Unassembled WGS sequence"/>
</dbReference>
<protein>
    <submittedName>
        <fullName evidence="3">Response regulator</fullName>
    </submittedName>
</protein>
<evidence type="ECO:0000313" key="4">
    <source>
        <dbReference type="Proteomes" id="UP000679220"/>
    </source>
</evidence>
<dbReference type="PROSITE" id="PS50110">
    <property type="entry name" value="RESPONSE_REGULATORY"/>
    <property type="match status" value="1"/>
</dbReference>
<dbReference type="InterPro" id="IPR011006">
    <property type="entry name" value="CheY-like_superfamily"/>
</dbReference>
<dbReference type="PANTHER" id="PTHR43228:SF6">
    <property type="entry name" value="RESPONSE REGULATOR RECEIVER"/>
    <property type="match status" value="1"/>
</dbReference>
<evidence type="ECO:0000259" key="2">
    <source>
        <dbReference type="PROSITE" id="PS50110"/>
    </source>
</evidence>
<feature type="domain" description="Response regulatory" evidence="2">
    <location>
        <begin position="3"/>
        <end position="118"/>
    </location>
</feature>
<keyword evidence="4" id="KW-1185">Reference proteome</keyword>
<dbReference type="PANTHER" id="PTHR43228">
    <property type="entry name" value="TWO-COMPONENT RESPONSE REGULATOR"/>
    <property type="match status" value="1"/>
</dbReference>
<dbReference type="GO" id="GO:0000160">
    <property type="term" value="P:phosphorelay signal transduction system"/>
    <property type="evidence" value="ECO:0007669"/>
    <property type="project" value="InterPro"/>
</dbReference>
<name>A0A941IVS8_9BACT</name>
<dbReference type="CDD" id="cd17534">
    <property type="entry name" value="REC_DC-like"/>
    <property type="match status" value="1"/>
</dbReference>
<dbReference type="AlphaFoldDB" id="A0A941IVS8"/>
<accession>A0A941IVS8</accession>
<dbReference type="InterPro" id="IPR035965">
    <property type="entry name" value="PAS-like_dom_sf"/>
</dbReference>
<feature type="modified residue" description="4-aspartylphosphate" evidence="1">
    <location>
        <position position="53"/>
    </location>
</feature>
<evidence type="ECO:0000313" key="3">
    <source>
        <dbReference type="EMBL" id="MBR8534223.1"/>
    </source>
</evidence>
<evidence type="ECO:0000256" key="1">
    <source>
        <dbReference type="PROSITE-ProRule" id="PRU00169"/>
    </source>
</evidence>
<dbReference type="SUPFAM" id="SSF52172">
    <property type="entry name" value="CheY-like"/>
    <property type="match status" value="1"/>
</dbReference>